<keyword evidence="8" id="KW-1185">Reference proteome</keyword>
<dbReference type="RefSeq" id="WP_168567565.1">
    <property type="nucleotide sequence ID" value="NZ_CP051167.1"/>
</dbReference>
<sequence>MHHQIDSLVYTNRLRHLPPEHKLSFAAVLFILGYGSAPWVQGAIALWLAVWIVGYAKIPAKIYARLLLLPLSFWLTSVPALLLGVTAASRWSAVQPDVMQGVVIGPVYLYLSVQGWQQASEVFARALTLTSCLYFILLTVPFVEILWVLRQLRCPSLMVELLALMYRFIFMLAETATDLVTAQRSRGGYLSWRVRLRSLGLVVSQLVVRTLDSYRQISLGLQSRNFTGELQVWHARRHKPSWRYSTEAVVGCLLLAIATGIYYAD</sequence>
<accession>A0A6H1TS28</accession>
<dbReference type="PANTHER" id="PTHR43723:SF1">
    <property type="entry name" value="COBALT TRANSPORT PROTEIN CBIQ"/>
    <property type="match status" value="1"/>
</dbReference>
<keyword evidence="3 6" id="KW-0812">Transmembrane</keyword>
<dbReference type="InterPro" id="IPR003339">
    <property type="entry name" value="ABC/ECF_trnsptr_transmembrane"/>
</dbReference>
<organism evidence="7 8">
    <name type="scientific">Oxynema aestuarii AP17</name>
    <dbReference type="NCBI Taxonomy" id="2064643"/>
    <lineage>
        <taxon>Bacteria</taxon>
        <taxon>Bacillati</taxon>
        <taxon>Cyanobacteriota</taxon>
        <taxon>Cyanophyceae</taxon>
        <taxon>Oscillatoriophycideae</taxon>
        <taxon>Oscillatoriales</taxon>
        <taxon>Oscillatoriaceae</taxon>
        <taxon>Oxynema</taxon>
        <taxon>Oxynema aestuarii</taxon>
    </lineage>
</organism>
<keyword evidence="5 6" id="KW-0472">Membrane</keyword>
<evidence type="ECO:0000256" key="3">
    <source>
        <dbReference type="ARBA" id="ARBA00022692"/>
    </source>
</evidence>
<proteinExistence type="predicted"/>
<evidence type="ECO:0000256" key="4">
    <source>
        <dbReference type="ARBA" id="ARBA00022989"/>
    </source>
</evidence>
<dbReference type="GO" id="GO:0043190">
    <property type="term" value="C:ATP-binding cassette (ABC) transporter complex"/>
    <property type="evidence" value="ECO:0007669"/>
    <property type="project" value="InterPro"/>
</dbReference>
<comment type="subcellular location">
    <subcellularLocation>
        <location evidence="1">Cell membrane</location>
        <topology evidence="1">Multi-pass membrane protein</topology>
    </subcellularLocation>
</comment>
<feature type="transmembrane region" description="Helical" evidence="6">
    <location>
        <begin position="244"/>
        <end position="264"/>
    </location>
</feature>
<evidence type="ECO:0000256" key="6">
    <source>
        <dbReference type="SAM" id="Phobius"/>
    </source>
</evidence>
<dbReference type="Proteomes" id="UP000500857">
    <property type="component" value="Chromosome"/>
</dbReference>
<dbReference type="EMBL" id="CP051167">
    <property type="protein sequence ID" value="QIZ69408.1"/>
    <property type="molecule type" value="Genomic_DNA"/>
</dbReference>
<dbReference type="AlphaFoldDB" id="A0A6H1TS28"/>
<evidence type="ECO:0000313" key="7">
    <source>
        <dbReference type="EMBL" id="QIZ69408.1"/>
    </source>
</evidence>
<evidence type="ECO:0000256" key="1">
    <source>
        <dbReference type="ARBA" id="ARBA00004651"/>
    </source>
</evidence>
<feature type="transmembrane region" description="Helical" evidence="6">
    <location>
        <begin position="23"/>
        <end position="54"/>
    </location>
</feature>
<dbReference type="PANTHER" id="PTHR43723">
    <property type="entry name" value="COBALT TRANSPORT PROTEIN CBIQ"/>
    <property type="match status" value="1"/>
</dbReference>
<dbReference type="InterPro" id="IPR012809">
    <property type="entry name" value="ECF_CbiQ"/>
</dbReference>
<dbReference type="KEGG" id="oxy:HCG48_01440"/>
<feature type="transmembrane region" description="Helical" evidence="6">
    <location>
        <begin position="123"/>
        <end position="149"/>
    </location>
</feature>
<evidence type="ECO:0000256" key="5">
    <source>
        <dbReference type="ARBA" id="ARBA00023136"/>
    </source>
</evidence>
<gene>
    <name evidence="7" type="primary">cbiQ</name>
    <name evidence="7" type="ORF">HCG48_01440</name>
</gene>
<dbReference type="InterPro" id="IPR052770">
    <property type="entry name" value="Cobalt_transport_CbiQ"/>
</dbReference>
<dbReference type="Pfam" id="PF02361">
    <property type="entry name" value="CbiQ"/>
    <property type="match status" value="1"/>
</dbReference>
<dbReference type="GO" id="GO:0006824">
    <property type="term" value="P:cobalt ion transport"/>
    <property type="evidence" value="ECO:0007669"/>
    <property type="project" value="InterPro"/>
</dbReference>
<keyword evidence="4 6" id="KW-1133">Transmembrane helix</keyword>
<reference evidence="7 8" key="1">
    <citation type="submission" date="2020-04" db="EMBL/GenBank/DDBJ databases">
        <authorList>
            <person name="Basu S."/>
            <person name="Maruthanayagam V."/>
            <person name="Chakraborty S."/>
            <person name="Pramanik A."/>
            <person name="Mukherjee J."/>
            <person name="Brink B."/>
        </authorList>
    </citation>
    <scope>NUCLEOTIDE SEQUENCE [LARGE SCALE GENOMIC DNA]</scope>
    <source>
        <strain evidence="7 8">AP17</strain>
    </source>
</reference>
<dbReference type="CDD" id="cd16914">
    <property type="entry name" value="EcfT"/>
    <property type="match status" value="1"/>
</dbReference>
<protein>
    <submittedName>
        <fullName evidence="7">Cobalt ECF transporter T component CbiQ</fullName>
    </submittedName>
</protein>
<evidence type="ECO:0000313" key="8">
    <source>
        <dbReference type="Proteomes" id="UP000500857"/>
    </source>
</evidence>
<feature type="transmembrane region" description="Helical" evidence="6">
    <location>
        <begin position="66"/>
        <end position="87"/>
    </location>
</feature>
<keyword evidence="2" id="KW-1003">Cell membrane</keyword>
<evidence type="ECO:0000256" key="2">
    <source>
        <dbReference type="ARBA" id="ARBA00022475"/>
    </source>
</evidence>
<name>A0A6H1TS28_9CYAN</name>
<dbReference type="NCBIfam" id="TIGR02454">
    <property type="entry name" value="ECF_T_CbiQ"/>
    <property type="match status" value="1"/>
</dbReference>